<evidence type="ECO:0000313" key="4">
    <source>
        <dbReference type="Proteomes" id="UP000007517"/>
    </source>
</evidence>
<feature type="transmembrane region" description="Helical" evidence="2">
    <location>
        <begin position="101"/>
        <end position="124"/>
    </location>
</feature>
<dbReference type="OrthoDB" id="3210682at2"/>
<sequence length="249" mass="25041">MSVRRLLGTAVGMAAIAAALTALSPSVPDTVAALSTAQRTADTAGADVLVLHLAGLLAWLVWAWGALGLTLTALSALPGLAGAVAELALRRVLPRGARSAAALALGLGLGVAPPVLGVAAPLFAATAAVAEELPAGSTPATERVVPDWPAPDAPVPAPAAPLPSHSTPPTAERLPDWPRTPAAGEHVVVRGDCLWDIAERRLTADIGRVGSPGEVAAAVHAWWQANADVIGPDPDLILPGQVLRPPALP</sequence>
<name>H6RKV7_BLASD</name>
<dbReference type="CDD" id="cd00118">
    <property type="entry name" value="LysM"/>
    <property type="match status" value="1"/>
</dbReference>
<accession>H6RKV7</accession>
<dbReference type="EMBL" id="FO117623">
    <property type="protein sequence ID" value="CCG04924.1"/>
    <property type="molecule type" value="Genomic_DNA"/>
</dbReference>
<dbReference type="RefSeq" id="WP_014377796.1">
    <property type="nucleotide sequence ID" value="NC_016943.1"/>
</dbReference>
<evidence type="ECO:0000256" key="2">
    <source>
        <dbReference type="SAM" id="Phobius"/>
    </source>
</evidence>
<organism evidence="3 4">
    <name type="scientific">Blastococcus saxobsidens (strain DD2)</name>
    <dbReference type="NCBI Taxonomy" id="1146883"/>
    <lineage>
        <taxon>Bacteria</taxon>
        <taxon>Bacillati</taxon>
        <taxon>Actinomycetota</taxon>
        <taxon>Actinomycetes</taxon>
        <taxon>Geodermatophilales</taxon>
        <taxon>Geodermatophilaceae</taxon>
        <taxon>Blastococcus</taxon>
    </lineage>
</organism>
<dbReference type="STRING" id="1146883.BLASA_4096"/>
<dbReference type="InterPro" id="IPR018392">
    <property type="entry name" value="LysM"/>
</dbReference>
<dbReference type="InterPro" id="IPR036779">
    <property type="entry name" value="LysM_dom_sf"/>
</dbReference>
<protein>
    <recommendedName>
        <fullName evidence="5">LysM domain-containing protein</fullName>
    </recommendedName>
</protein>
<keyword evidence="2" id="KW-0472">Membrane</keyword>
<reference evidence="3 4" key="1">
    <citation type="journal article" date="2012" name="J. Bacteriol.">
        <title>Genome Sequence of Blastococcus saxobsidens DD2, a Stone-Inhabiting Bacterium.</title>
        <authorList>
            <person name="Chouaia B."/>
            <person name="Crotti E."/>
            <person name="Brusetti L."/>
            <person name="Daffonchio D."/>
            <person name="Essoussi I."/>
            <person name="Nouioui I."/>
            <person name="Sbissi I."/>
            <person name="Ghodhbane-Gtari F."/>
            <person name="Gtari M."/>
            <person name="Vacherie B."/>
            <person name="Barbe V."/>
            <person name="Medigue C."/>
            <person name="Gury J."/>
            <person name="Pujic P."/>
            <person name="Normand P."/>
        </authorList>
    </citation>
    <scope>NUCLEOTIDE SEQUENCE [LARGE SCALE GENOMIC DNA]</scope>
    <source>
        <strain evidence="3 4">DD2</strain>
    </source>
</reference>
<evidence type="ECO:0000313" key="3">
    <source>
        <dbReference type="EMBL" id="CCG04924.1"/>
    </source>
</evidence>
<dbReference type="HOGENOM" id="CLU_082660_0_0_11"/>
<dbReference type="Proteomes" id="UP000007517">
    <property type="component" value="Chromosome"/>
</dbReference>
<dbReference type="Gene3D" id="3.10.350.10">
    <property type="entry name" value="LysM domain"/>
    <property type="match status" value="1"/>
</dbReference>
<feature type="transmembrane region" description="Helical" evidence="2">
    <location>
        <begin position="61"/>
        <end position="89"/>
    </location>
</feature>
<dbReference type="AlphaFoldDB" id="H6RKV7"/>
<keyword evidence="4" id="KW-1185">Reference proteome</keyword>
<feature type="compositionally biased region" description="Pro residues" evidence="1">
    <location>
        <begin position="148"/>
        <end position="161"/>
    </location>
</feature>
<proteinExistence type="predicted"/>
<keyword evidence="2" id="KW-1133">Transmembrane helix</keyword>
<evidence type="ECO:0008006" key="5">
    <source>
        <dbReference type="Google" id="ProtNLM"/>
    </source>
</evidence>
<dbReference type="KEGG" id="bsd:BLASA_4096"/>
<evidence type="ECO:0000256" key="1">
    <source>
        <dbReference type="SAM" id="MobiDB-lite"/>
    </source>
</evidence>
<dbReference type="eggNOG" id="COG1652">
    <property type="taxonomic scope" value="Bacteria"/>
</dbReference>
<keyword evidence="2" id="KW-0812">Transmembrane</keyword>
<feature type="compositionally biased region" description="Low complexity" evidence="1">
    <location>
        <begin position="162"/>
        <end position="171"/>
    </location>
</feature>
<gene>
    <name evidence="3" type="ordered locus">BLASA_4096</name>
</gene>
<reference evidence="4" key="2">
    <citation type="submission" date="2012-02" db="EMBL/GenBank/DDBJ databases">
        <title>Complete genome sequence of Blastococcus saxobsidens strain DD2.</title>
        <authorList>
            <person name="Genoscope."/>
        </authorList>
    </citation>
    <scope>NUCLEOTIDE SEQUENCE [LARGE SCALE GENOMIC DNA]</scope>
    <source>
        <strain evidence="4">DD2</strain>
    </source>
</reference>
<feature type="region of interest" description="Disordered" evidence="1">
    <location>
        <begin position="138"/>
        <end position="172"/>
    </location>
</feature>